<dbReference type="NCBIfam" id="TIGR03534">
    <property type="entry name" value="RF_mod_PrmC"/>
    <property type="match status" value="1"/>
</dbReference>
<feature type="domain" description="Release factor glutamine methyltransferase N-terminal" evidence="7">
    <location>
        <begin position="18"/>
        <end position="72"/>
    </location>
</feature>
<evidence type="ECO:0000259" key="7">
    <source>
        <dbReference type="Pfam" id="PF17827"/>
    </source>
</evidence>
<evidence type="ECO:0000256" key="2">
    <source>
        <dbReference type="ARBA" id="ARBA00022603"/>
    </source>
</evidence>
<comment type="catalytic activity">
    <reaction evidence="5">
        <text>L-glutaminyl-[peptide chain release factor] + S-adenosyl-L-methionine = N(5)-methyl-L-glutaminyl-[peptide chain release factor] + S-adenosyl-L-homocysteine + H(+)</text>
        <dbReference type="Rhea" id="RHEA:42896"/>
        <dbReference type="Rhea" id="RHEA-COMP:10271"/>
        <dbReference type="Rhea" id="RHEA-COMP:10272"/>
        <dbReference type="ChEBI" id="CHEBI:15378"/>
        <dbReference type="ChEBI" id="CHEBI:30011"/>
        <dbReference type="ChEBI" id="CHEBI:57856"/>
        <dbReference type="ChEBI" id="CHEBI:59789"/>
        <dbReference type="ChEBI" id="CHEBI:61891"/>
        <dbReference type="EC" id="2.1.1.297"/>
    </reaction>
</comment>
<dbReference type="GO" id="GO:0003676">
    <property type="term" value="F:nucleic acid binding"/>
    <property type="evidence" value="ECO:0007669"/>
    <property type="project" value="InterPro"/>
</dbReference>
<dbReference type="Proteomes" id="UP000016023">
    <property type="component" value="Unassembled WGS sequence"/>
</dbReference>
<dbReference type="CDD" id="cd02440">
    <property type="entry name" value="AdoMet_MTases"/>
    <property type="match status" value="1"/>
</dbReference>
<reference evidence="8 9" key="1">
    <citation type="submission" date="2011-12" db="EMBL/GenBank/DDBJ databases">
        <title>The Genome Sequence of Prevotella micans F0438.</title>
        <authorList>
            <consortium name="The Broad Institute Genome Sequencing Platform"/>
            <person name="Earl A."/>
            <person name="Ward D."/>
            <person name="Feldgarden M."/>
            <person name="Gevers D."/>
            <person name="Izard J."/>
            <person name="Baranova O.V."/>
            <person name="Blanton J.M."/>
            <person name="Wade W.G."/>
            <person name="Dewhirst F.E."/>
            <person name="Young S.K."/>
            <person name="Zeng Q."/>
            <person name="Gargeya S."/>
            <person name="Fitzgerald M."/>
            <person name="Haas B."/>
            <person name="Abouelleil A."/>
            <person name="Alvarado L."/>
            <person name="Arachchi H.M."/>
            <person name="Berlin A."/>
            <person name="Chapman S.B."/>
            <person name="Gearin G."/>
            <person name="Goldberg J."/>
            <person name="Griggs A."/>
            <person name="Gujja S."/>
            <person name="Hansen M."/>
            <person name="Heiman D."/>
            <person name="Howarth C."/>
            <person name="Larimer J."/>
            <person name="Lui A."/>
            <person name="MacDonald P.J.P."/>
            <person name="McCowen C."/>
            <person name="Montmayeur A."/>
            <person name="Murphy C."/>
            <person name="Neiman D."/>
            <person name="Pearson M."/>
            <person name="Priest M."/>
            <person name="Roberts A."/>
            <person name="Saif S."/>
            <person name="Shea T."/>
            <person name="Sisk P."/>
            <person name="Stolte C."/>
            <person name="Sykes S."/>
            <person name="Wortman J."/>
            <person name="Nusbaum C."/>
            <person name="Birren B."/>
        </authorList>
    </citation>
    <scope>NUCLEOTIDE SEQUENCE [LARGE SCALE GENOMIC DNA]</scope>
    <source>
        <strain evidence="8 9">F0438</strain>
    </source>
</reference>
<sequence length="285" mass="32180">MTYKDLYLKLIPLYEPSEARAIVRMLLETEFGFSQADLYTDKVNQLPAEHSRLLARIIERLANAEPVQYVLGRTEFFGRWFKVNPNVLIPRPETEDLCRWILSDVTRPFCGLQPPPALKILDIGTGSGCIAVTLALDTPNAQVSAWDISADALLTARENAINLNAAVNFQLVDALNPPPISTNQNIIVSNPPYITEHERQTMEPNVIRYEPATALFVPDSNPLLFYRVISLFGMESLQNGGAIYFETNPNYLPEIHDLLTTLNYTNIETHADRFTCVRFIKAIKK</sequence>
<dbReference type="PROSITE" id="PS00092">
    <property type="entry name" value="N6_MTASE"/>
    <property type="match status" value="1"/>
</dbReference>
<name>H1PZS9_9BACT</name>
<dbReference type="InterPro" id="IPR040758">
    <property type="entry name" value="PrmC_N"/>
</dbReference>
<evidence type="ECO:0000256" key="3">
    <source>
        <dbReference type="ARBA" id="ARBA00022679"/>
    </source>
</evidence>
<dbReference type="STRING" id="883158.HMPREF9140_00167"/>
<keyword evidence="4" id="KW-0949">S-adenosyl-L-methionine</keyword>
<keyword evidence="3" id="KW-0808">Transferase</keyword>
<dbReference type="NCBIfam" id="TIGR00536">
    <property type="entry name" value="hemK_fam"/>
    <property type="match status" value="1"/>
</dbReference>
<evidence type="ECO:0000259" key="6">
    <source>
        <dbReference type="Pfam" id="PF05175"/>
    </source>
</evidence>
<keyword evidence="2" id="KW-0489">Methyltransferase</keyword>
<dbReference type="Gene3D" id="1.10.8.10">
    <property type="entry name" value="DNA helicase RuvA subunit, C-terminal domain"/>
    <property type="match status" value="1"/>
</dbReference>
<dbReference type="InterPro" id="IPR050320">
    <property type="entry name" value="N5-glutamine_MTase"/>
</dbReference>
<dbReference type="EC" id="2.1.1.297" evidence="1"/>
<organism evidence="8 9">
    <name type="scientific">Prevotella micans F0438</name>
    <dbReference type="NCBI Taxonomy" id="883158"/>
    <lineage>
        <taxon>Bacteria</taxon>
        <taxon>Pseudomonadati</taxon>
        <taxon>Bacteroidota</taxon>
        <taxon>Bacteroidia</taxon>
        <taxon>Bacteroidales</taxon>
        <taxon>Prevotellaceae</taxon>
        <taxon>Prevotella</taxon>
    </lineage>
</organism>
<dbReference type="InterPro" id="IPR007848">
    <property type="entry name" value="Small_mtfrase_dom"/>
</dbReference>
<dbReference type="GO" id="GO:0032259">
    <property type="term" value="P:methylation"/>
    <property type="evidence" value="ECO:0007669"/>
    <property type="project" value="UniProtKB-KW"/>
</dbReference>
<protein>
    <recommendedName>
        <fullName evidence="1">peptide chain release factor N(5)-glutamine methyltransferase</fullName>
        <ecNumber evidence="1">2.1.1.297</ecNumber>
    </recommendedName>
</protein>
<dbReference type="InterPro" id="IPR029063">
    <property type="entry name" value="SAM-dependent_MTases_sf"/>
</dbReference>
<dbReference type="HOGENOM" id="CLU_018398_3_2_10"/>
<dbReference type="EMBL" id="AGWK01000005">
    <property type="protein sequence ID" value="EHO74609.1"/>
    <property type="molecule type" value="Genomic_DNA"/>
</dbReference>
<evidence type="ECO:0000256" key="5">
    <source>
        <dbReference type="ARBA" id="ARBA00048391"/>
    </source>
</evidence>
<dbReference type="PANTHER" id="PTHR18895">
    <property type="entry name" value="HEMK METHYLTRANSFERASE"/>
    <property type="match status" value="1"/>
</dbReference>
<dbReference type="PATRIC" id="fig|883158.3.peg.175"/>
<feature type="domain" description="Methyltransferase small" evidence="6">
    <location>
        <begin position="117"/>
        <end position="199"/>
    </location>
</feature>
<comment type="caution">
    <text evidence="8">The sequence shown here is derived from an EMBL/GenBank/DDBJ whole genome shotgun (WGS) entry which is preliminary data.</text>
</comment>
<dbReference type="PANTHER" id="PTHR18895:SF74">
    <property type="entry name" value="MTRF1L RELEASE FACTOR GLUTAMINE METHYLTRANSFERASE"/>
    <property type="match status" value="1"/>
</dbReference>
<dbReference type="Pfam" id="PF17827">
    <property type="entry name" value="PrmC_N"/>
    <property type="match status" value="1"/>
</dbReference>
<dbReference type="InterPro" id="IPR004556">
    <property type="entry name" value="HemK-like"/>
</dbReference>
<proteinExistence type="predicted"/>
<evidence type="ECO:0000313" key="8">
    <source>
        <dbReference type="EMBL" id="EHO74609.1"/>
    </source>
</evidence>
<dbReference type="RefSeq" id="WP_006951095.1">
    <property type="nucleotide sequence ID" value="NZ_JH594521.1"/>
</dbReference>
<dbReference type="InterPro" id="IPR019874">
    <property type="entry name" value="RF_methyltr_PrmC"/>
</dbReference>
<evidence type="ECO:0000313" key="9">
    <source>
        <dbReference type="Proteomes" id="UP000016023"/>
    </source>
</evidence>
<evidence type="ECO:0000256" key="1">
    <source>
        <dbReference type="ARBA" id="ARBA00012771"/>
    </source>
</evidence>
<dbReference type="Gene3D" id="3.40.50.150">
    <property type="entry name" value="Vaccinia Virus protein VP39"/>
    <property type="match status" value="1"/>
</dbReference>
<gene>
    <name evidence="8" type="ORF">HMPREF9140_00167</name>
</gene>
<dbReference type="SUPFAM" id="SSF53335">
    <property type="entry name" value="S-adenosyl-L-methionine-dependent methyltransferases"/>
    <property type="match status" value="1"/>
</dbReference>
<dbReference type="GO" id="GO:0102559">
    <property type="term" value="F:peptide chain release factor N(5)-glutamine methyltransferase activity"/>
    <property type="evidence" value="ECO:0007669"/>
    <property type="project" value="UniProtKB-EC"/>
</dbReference>
<dbReference type="InterPro" id="IPR002052">
    <property type="entry name" value="DNA_methylase_N6_adenine_CS"/>
</dbReference>
<accession>H1PZS9</accession>
<dbReference type="Pfam" id="PF05175">
    <property type="entry name" value="MTS"/>
    <property type="match status" value="1"/>
</dbReference>
<keyword evidence="9" id="KW-1185">Reference proteome</keyword>
<dbReference type="AlphaFoldDB" id="H1PZS9"/>
<evidence type="ECO:0000256" key="4">
    <source>
        <dbReference type="ARBA" id="ARBA00022691"/>
    </source>
</evidence>
<dbReference type="eggNOG" id="COG2890">
    <property type="taxonomic scope" value="Bacteria"/>
</dbReference>